<dbReference type="InterPro" id="IPR003439">
    <property type="entry name" value="ABC_transporter-like_ATP-bd"/>
</dbReference>
<dbReference type="SMART" id="SM00382">
    <property type="entry name" value="AAA"/>
    <property type="match status" value="1"/>
</dbReference>
<dbReference type="Proteomes" id="UP000234456">
    <property type="component" value="Unassembled WGS sequence"/>
</dbReference>
<keyword evidence="3" id="KW-0813">Transport</keyword>
<dbReference type="PANTHER" id="PTHR42711:SF5">
    <property type="entry name" value="ABC TRANSPORTER ATP-BINDING PROTEIN NATA"/>
    <property type="match status" value="1"/>
</dbReference>
<evidence type="ECO:0000256" key="2">
    <source>
        <dbReference type="ARBA" id="ARBA00005417"/>
    </source>
</evidence>
<keyword evidence="6" id="KW-0997">Cell inner membrane</keyword>
<reference evidence="12 13" key="1">
    <citation type="submission" date="2017-12" db="EMBL/GenBank/DDBJ databases">
        <title>Draft genome sequence of Ralstonia pickettii 52.</title>
        <authorList>
            <person name="Zheng B."/>
        </authorList>
    </citation>
    <scope>NUCLEOTIDE SEQUENCE [LARGE SCALE GENOMIC DNA]</scope>
    <source>
        <strain evidence="12 13">52</strain>
    </source>
</reference>
<evidence type="ECO:0000313" key="13">
    <source>
        <dbReference type="Proteomes" id="UP000234456"/>
    </source>
</evidence>
<keyword evidence="9" id="KW-1278">Translocase</keyword>
<evidence type="ECO:0000256" key="6">
    <source>
        <dbReference type="ARBA" id="ARBA00022519"/>
    </source>
</evidence>
<evidence type="ECO:0000256" key="4">
    <source>
        <dbReference type="ARBA" id="ARBA00022458"/>
    </source>
</evidence>
<dbReference type="SUPFAM" id="SSF52540">
    <property type="entry name" value="P-loop containing nucleoside triphosphate hydrolases"/>
    <property type="match status" value="1"/>
</dbReference>
<dbReference type="GO" id="GO:0022857">
    <property type="term" value="F:transmembrane transporter activity"/>
    <property type="evidence" value="ECO:0007669"/>
    <property type="project" value="InterPro"/>
</dbReference>
<evidence type="ECO:0000313" key="12">
    <source>
        <dbReference type="EMBL" id="PLC39894.1"/>
    </source>
</evidence>
<evidence type="ECO:0000256" key="1">
    <source>
        <dbReference type="ARBA" id="ARBA00004236"/>
    </source>
</evidence>
<keyword evidence="4" id="KW-0536">Nodulation</keyword>
<dbReference type="AlphaFoldDB" id="A0A2N4TJN2"/>
<dbReference type="GO" id="GO:0016887">
    <property type="term" value="F:ATP hydrolysis activity"/>
    <property type="evidence" value="ECO:0007669"/>
    <property type="project" value="InterPro"/>
</dbReference>
<feature type="domain" description="ABC transporter" evidence="11">
    <location>
        <begin position="16"/>
        <end position="246"/>
    </location>
</feature>
<name>A0A2N4TJN2_RALPI</name>
<evidence type="ECO:0000256" key="9">
    <source>
        <dbReference type="ARBA" id="ARBA00022967"/>
    </source>
</evidence>
<dbReference type="PANTHER" id="PTHR42711">
    <property type="entry name" value="ABC TRANSPORTER ATP-BINDING PROTEIN"/>
    <property type="match status" value="1"/>
</dbReference>
<evidence type="ECO:0000256" key="5">
    <source>
        <dbReference type="ARBA" id="ARBA00022475"/>
    </source>
</evidence>
<organism evidence="12 13">
    <name type="scientific">Ralstonia pickettii</name>
    <name type="common">Burkholderia pickettii</name>
    <dbReference type="NCBI Taxonomy" id="329"/>
    <lineage>
        <taxon>Bacteria</taxon>
        <taxon>Pseudomonadati</taxon>
        <taxon>Pseudomonadota</taxon>
        <taxon>Betaproteobacteria</taxon>
        <taxon>Burkholderiales</taxon>
        <taxon>Burkholderiaceae</taxon>
        <taxon>Ralstonia</taxon>
    </lineage>
</organism>
<dbReference type="InterPro" id="IPR050763">
    <property type="entry name" value="ABC_transporter_ATP-binding"/>
</dbReference>
<dbReference type="InterPro" id="IPR005978">
    <property type="entry name" value="ABC_transptNodI"/>
</dbReference>
<accession>A0A2N4TJN2</accession>
<dbReference type="GO" id="GO:0005524">
    <property type="term" value="F:ATP binding"/>
    <property type="evidence" value="ECO:0007669"/>
    <property type="project" value="UniProtKB-KW"/>
</dbReference>
<dbReference type="RefSeq" id="WP_102067534.1">
    <property type="nucleotide sequence ID" value="NZ_PKQE01000009.1"/>
</dbReference>
<evidence type="ECO:0000256" key="7">
    <source>
        <dbReference type="ARBA" id="ARBA00022741"/>
    </source>
</evidence>
<protein>
    <submittedName>
        <fullName evidence="12">Nodulation factor ABC transporter ATP-binding protein NodI</fullName>
    </submittedName>
</protein>
<comment type="subcellular location">
    <subcellularLocation>
        <location evidence="1">Cell membrane</location>
    </subcellularLocation>
</comment>
<keyword evidence="8 12" id="KW-0067">ATP-binding</keyword>
<dbReference type="FunFam" id="3.40.50.300:FF:000589">
    <property type="entry name" value="ABC transporter, ATP-binding subunit"/>
    <property type="match status" value="1"/>
</dbReference>
<keyword evidence="5" id="KW-1003">Cell membrane</keyword>
<dbReference type="NCBIfam" id="TIGR01288">
    <property type="entry name" value="nodI"/>
    <property type="match status" value="1"/>
</dbReference>
<dbReference type="PROSITE" id="PS00211">
    <property type="entry name" value="ABC_TRANSPORTER_1"/>
    <property type="match status" value="1"/>
</dbReference>
<dbReference type="InterPro" id="IPR017871">
    <property type="entry name" value="ABC_transporter-like_CS"/>
</dbReference>
<comment type="caution">
    <text evidence="12">The sequence shown here is derived from an EMBL/GenBank/DDBJ whole genome shotgun (WGS) entry which is preliminary data.</text>
</comment>
<evidence type="ECO:0000256" key="8">
    <source>
        <dbReference type="ARBA" id="ARBA00022840"/>
    </source>
</evidence>
<evidence type="ECO:0000256" key="10">
    <source>
        <dbReference type="ARBA" id="ARBA00023136"/>
    </source>
</evidence>
<dbReference type="CDD" id="cd03263">
    <property type="entry name" value="ABC_subfamily_A"/>
    <property type="match status" value="1"/>
</dbReference>
<evidence type="ECO:0000259" key="11">
    <source>
        <dbReference type="PROSITE" id="PS50893"/>
    </source>
</evidence>
<dbReference type="InterPro" id="IPR027417">
    <property type="entry name" value="P-loop_NTPase"/>
</dbReference>
<dbReference type="Gene3D" id="3.40.50.300">
    <property type="entry name" value="P-loop containing nucleotide triphosphate hydrolases"/>
    <property type="match status" value="1"/>
</dbReference>
<dbReference type="NCBIfam" id="NF010060">
    <property type="entry name" value="PRK13537.1"/>
    <property type="match status" value="1"/>
</dbReference>
<dbReference type="Pfam" id="PF00005">
    <property type="entry name" value="ABC_tran"/>
    <property type="match status" value="1"/>
</dbReference>
<proteinExistence type="inferred from homology"/>
<dbReference type="InterPro" id="IPR003593">
    <property type="entry name" value="AAA+_ATPase"/>
</dbReference>
<dbReference type="GO" id="GO:0005886">
    <property type="term" value="C:plasma membrane"/>
    <property type="evidence" value="ECO:0007669"/>
    <property type="project" value="UniProtKB-SubCell"/>
</dbReference>
<sequence>MRYEQEGFGVSSTLILSVEGLRKRYGDQTVVDNLSFSVRRGQCFGLLGPNGAGKTTTLRMLLGMTMPDAGSLRLCDEPVPEAAHRARMRVGVVPQFDNLDPDFSVSENLRIFGRYFGLSAATIRERIPTLLEFARLEQKADAPVRALSGGMKRRLTVARALINDPDILVMDEPTTGLDPQARHLIWERLRSLLAAGKTILLTTHFMEEAERLCDELCVIDNGRKIAQGKPQELIAREIGCDVVEVYGDDLNALRALLTPLAERVEISGETLFCYARDPQPLVAALRTQAETHTMPGLRYLHRPANLEDVFLRLTGREMRD</sequence>
<gene>
    <name evidence="12" type="primary">nodI</name>
    <name evidence="12" type="ORF">C0Q88_24650</name>
</gene>
<dbReference type="EMBL" id="PKQE01000009">
    <property type="protein sequence ID" value="PLC39894.1"/>
    <property type="molecule type" value="Genomic_DNA"/>
</dbReference>
<evidence type="ECO:0000256" key="3">
    <source>
        <dbReference type="ARBA" id="ARBA00022448"/>
    </source>
</evidence>
<keyword evidence="10" id="KW-0472">Membrane</keyword>
<dbReference type="OrthoDB" id="9804819at2"/>
<dbReference type="PROSITE" id="PS50893">
    <property type="entry name" value="ABC_TRANSPORTER_2"/>
    <property type="match status" value="1"/>
</dbReference>
<comment type="similarity">
    <text evidence="2">Belongs to the ABC transporter superfamily.</text>
</comment>
<keyword evidence="7" id="KW-0547">Nucleotide-binding</keyword>